<dbReference type="InterPro" id="IPR011010">
    <property type="entry name" value="DNA_brk_join_enz"/>
</dbReference>
<dbReference type="InterPro" id="IPR013762">
    <property type="entry name" value="Integrase-like_cat_sf"/>
</dbReference>
<sequence>MSSLYLQGVDLKAVQELLGHERLSTTTRYINGHDNHIEQTGAAANQRVASHPGLG</sequence>
<evidence type="ECO:0000313" key="4">
    <source>
        <dbReference type="Proteomes" id="UP001550739"/>
    </source>
</evidence>
<evidence type="ECO:0000259" key="2">
    <source>
        <dbReference type="Pfam" id="PF00589"/>
    </source>
</evidence>
<feature type="domain" description="Tyr recombinase" evidence="2">
    <location>
        <begin position="3"/>
        <end position="35"/>
    </location>
</feature>
<dbReference type="Proteomes" id="UP001550739">
    <property type="component" value="Unassembled WGS sequence"/>
</dbReference>
<dbReference type="Gene3D" id="1.10.443.10">
    <property type="entry name" value="Intergrase catalytic core"/>
    <property type="match status" value="1"/>
</dbReference>
<comment type="caution">
    <text evidence="3">The sequence shown here is derived from an EMBL/GenBank/DDBJ whole genome shotgun (WGS) entry which is preliminary data.</text>
</comment>
<proteinExistence type="predicted"/>
<organism evidence="3 4">
    <name type="scientific">Streptomyces sp. 900129855</name>
    <dbReference type="NCBI Taxonomy" id="3155129"/>
    <lineage>
        <taxon>Bacteria</taxon>
        <taxon>Bacillati</taxon>
        <taxon>Actinomycetota</taxon>
        <taxon>Actinomycetes</taxon>
        <taxon>Kitasatosporales</taxon>
        <taxon>Streptomycetaceae</taxon>
        <taxon>Streptomyces</taxon>
    </lineage>
</organism>
<dbReference type="SUPFAM" id="SSF56349">
    <property type="entry name" value="DNA breaking-rejoining enzymes"/>
    <property type="match status" value="1"/>
</dbReference>
<dbReference type="Pfam" id="PF00589">
    <property type="entry name" value="Phage_integrase"/>
    <property type="match status" value="1"/>
</dbReference>
<name>A0ABV2ZKS1_9ACTN</name>
<evidence type="ECO:0000256" key="1">
    <source>
        <dbReference type="ARBA" id="ARBA00023172"/>
    </source>
</evidence>
<protein>
    <submittedName>
        <fullName evidence="3">Tyrosine-type recombinase/integrase</fullName>
    </submittedName>
</protein>
<keyword evidence="1" id="KW-0233">DNA recombination</keyword>
<dbReference type="EMBL" id="JBEZVE010000011">
    <property type="protein sequence ID" value="MEU3783156.1"/>
    <property type="molecule type" value="Genomic_DNA"/>
</dbReference>
<gene>
    <name evidence="3" type="ORF">AB0E89_21845</name>
</gene>
<accession>A0ABV2ZKS1</accession>
<evidence type="ECO:0000313" key="3">
    <source>
        <dbReference type="EMBL" id="MEU3783156.1"/>
    </source>
</evidence>
<keyword evidence="4" id="KW-1185">Reference proteome</keyword>
<dbReference type="RefSeq" id="WP_334582823.1">
    <property type="nucleotide sequence ID" value="NZ_JBEZVE010000011.1"/>
</dbReference>
<dbReference type="InterPro" id="IPR002104">
    <property type="entry name" value="Integrase_catalytic"/>
</dbReference>
<reference evidence="3 4" key="1">
    <citation type="submission" date="2024-06" db="EMBL/GenBank/DDBJ databases">
        <title>The Natural Products Discovery Center: Release of the First 8490 Sequenced Strains for Exploring Actinobacteria Biosynthetic Diversity.</title>
        <authorList>
            <person name="Kalkreuter E."/>
            <person name="Kautsar S.A."/>
            <person name="Yang D."/>
            <person name="Bader C.D."/>
            <person name="Teijaro C.N."/>
            <person name="Fluegel L."/>
            <person name="Davis C.M."/>
            <person name="Simpson J.R."/>
            <person name="Lauterbach L."/>
            <person name="Steele A.D."/>
            <person name="Gui C."/>
            <person name="Meng S."/>
            <person name="Li G."/>
            <person name="Viehrig K."/>
            <person name="Ye F."/>
            <person name="Su P."/>
            <person name="Kiefer A.F."/>
            <person name="Nichols A."/>
            <person name="Cepeda A.J."/>
            <person name="Yan W."/>
            <person name="Fan B."/>
            <person name="Jiang Y."/>
            <person name="Adhikari A."/>
            <person name="Zheng C.-J."/>
            <person name="Schuster L."/>
            <person name="Cowan T.M."/>
            <person name="Smanski M.J."/>
            <person name="Chevrette M.G."/>
            <person name="De Carvalho L.P.S."/>
            <person name="Shen B."/>
        </authorList>
    </citation>
    <scope>NUCLEOTIDE SEQUENCE [LARGE SCALE GENOMIC DNA]</scope>
    <source>
        <strain evidence="3 4">NPDC033843</strain>
    </source>
</reference>